<sequence length="301" mass="32941">MGSNGAKPKILLLGKIDHAKKSWDALSELSELVEPTAKNRTEFIQECHDGKLDGVVAAYRTFTSVDITGLIDEELVSALPSSLKYLAHCGAGYDQIDVHACSARNPPLRISNVPTAVDDATADVTMFLIIGALRNFNTSMQALREGKWRVIYHNRRQLSEELSGGAHYVTFDELLSTSDVLSLNLPLNKNTRHIIGKPEFAKMKDGIVVVNSARGAVMDEAALVEALDSGKVLSAGLDVFEEEPKVHPGLLRNPNVMLVPHMGTYTVETLTAMEQWTIDNIRLGIKTGKLKSPVPEQDNLK</sequence>
<dbReference type="GO" id="GO:0005829">
    <property type="term" value="C:cytosol"/>
    <property type="evidence" value="ECO:0007669"/>
    <property type="project" value="TreeGrafter"/>
</dbReference>
<dbReference type="AlphaFoldDB" id="A0AAD6DXB2"/>
<evidence type="ECO:0000256" key="1">
    <source>
        <dbReference type="ARBA" id="ARBA00023002"/>
    </source>
</evidence>
<dbReference type="PROSITE" id="PS00670">
    <property type="entry name" value="D_2_HYDROXYACID_DH_2"/>
    <property type="match status" value="1"/>
</dbReference>
<dbReference type="PANTHER" id="PTHR10996:SF269">
    <property type="entry name" value="HYPOTHETICAL D-ISOMER SPECIFIC 2-HYDROXYACID DEHYDROGENASE (EUROFUNG)"/>
    <property type="match status" value="1"/>
</dbReference>
<name>A0AAD6DXB2_9EURO</name>
<gene>
    <name evidence="5" type="ORF">N7450_003173</name>
</gene>
<dbReference type="SUPFAM" id="SSF51735">
    <property type="entry name" value="NAD(P)-binding Rossmann-fold domains"/>
    <property type="match status" value="1"/>
</dbReference>
<accession>A0AAD6DXB2</accession>
<keyword evidence="6" id="KW-1185">Reference proteome</keyword>
<evidence type="ECO:0000313" key="5">
    <source>
        <dbReference type="EMBL" id="KAJ5596715.1"/>
    </source>
</evidence>
<organism evidence="5 6">
    <name type="scientific">Penicillium hetheringtonii</name>
    <dbReference type="NCBI Taxonomy" id="911720"/>
    <lineage>
        <taxon>Eukaryota</taxon>
        <taxon>Fungi</taxon>
        <taxon>Dikarya</taxon>
        <taxon>Ascomycota</taxon>
        <taxon>Pezizomycotina</taxon>
        <taxon>Eurotiomycetes</taxon>
        <taxon>Eurotiomycetidae</taxon>
        <taxon>Eurotiales</taxon>
        <taxon>Aspergillaceae</taxon>
        <taxon>Penicillium</taxon>
    </lineage>
</organism>
<comment type="caution">
    <text evidence="5">The sequence shown here is derived from an EMBL/GenBank/DDBJ whole genome shotgun (WGS) entry which is preliminary data.</text>
</comment>
<dbReference type="FunFam" id="3.40.50.720:FF:000234">
    <property type="entry name" value="2-hydroxyacid dehydrogenase, putative"/>
    <property type="match status" value="1"/>
</dbReference>
<dbReference type="InterPro" id="IPR006140">
    <property type="entry name" value="D-isomer_DH_NAD-bd"/>
</dbReference>
<dbReference type="PANTHER" id="PTHR10996">
    <property type="entry name" value="2-HYDROXYACID DEHYDROGENASE-RELATED"/>
    <property type="match status" value="1"/>
</dbReference>
<dbReference type="Pfam" id="PF02826">
    <property type="entry name" value="2-Hacid_dh_C"/>
    <property type="match status" value="1"/>
</dbReference>
<dbReference type="Gene3D" id="3.40.50.720">
    <property type="entry name" value="NAD(P)-binding Rossmann-like Domain"/>
    <property type="match status" value="4"/>
</dbReference>
<dbReference type="InterPro" id="IPR029753">
    <property type="entry name" value="D-isomer_DH_CS"/>
</dbReference>
<evidence type="ECO:0000259" key="3">
    <source>
        <dbReference type="Pfam" id="PF00389"/>
    </source>
</evidence>
<reference evidence="5 6" key="1">
    <citation type="journal article" date="2023" name="IMA Fungus">
        <title>Comparative genomic study of the Penicillium genus elucidates a diverse pangenome and 15 lateral gene transfer events.</title>
        <authorList>
            <person name="Petersen C."/>
            <person name="Sorensen T."/>
            <person name="Nielsen M.R."/>
            <person name="Sondergaard T.E."/>
            <person name="Sorensen J.L."/>
            <person name="Fitzpatrick D.A."/>
            <person name="Frisvad J.C."/>
            <person name="Nielsen K.L."/>
        </authorList>
    </citation>
    <scope>NUCLEOTIDE SEQUENCE [LARGE SCALE GENOMIC DNA]</scope>
    <source>
        <strain evidence="5 6">IBT 29057</strain>
    </source>
</reference>
<evidence type="ECO:0000256" key="2">
    <source>
        <dbReference type="RuleBase" id="RU003719"/>
    </source>
</evidence>
<dbReference type="GO" id="GO:0016618">
    <property type="term" value="F:hydroxypyruvate reductase [NAD(P)H] activity"/>
    <property type="evidence" value="ECO:0007669"/>
    <property type="project" value="TreeGrafter"/>
</dbReference>
<dbReference type="InterPro" id="IPR050223">
    <property type="entry name" value="D-isomer_2-hydroxyacid_DH"/>
</dbReference>
<dbReference type="Pfam" id="PF00389">
    <property type="entry name" value="2-Hacid_dh"/>
    <property type="match status" value="1"/>
</dbReference>
<dbReference type="PROSITE" id="PS00671">
    <property type="entry name" value="D_2_HYDROXYACID_DH_3"/>
    <property type="match status" value="1"/>
</dbReference>
<evidence type="ECO:0000313" key="6">
    <source>
        <dbReference type="Proteomes" id="UP001216150"/>
    </source>
</evidence>
<protein>
    <submittedName>
        <fullName evidence="5">D-isomer specific 2-hydroxyacid dehydrogenase</fullName>
    </submittedName>
</protein>
<proteinExistence type="inferred from homology"/>
<keyword evidence="1 2" id="KW-0560">Oxidoreductase</keyword>
<dbReference type="SUPFAM" id="SSF52283">
    <property type="entry name" value="Formate/glycerate dehydrogenase catalytic domain-like"/>
    <property type="match status" value="1"/>
</dbReference>
<dbReference type="GO" id="GO:0030267">
    <property type="term" value="F:glyoxylate reductase (NADPH) activity"/>
    <property type="evidence" value="ECO:0007669"/>
    <property type="project" value="TreeGrafter"/>
</dbReference>
<dbReference type="InterPro" id="IPR036291">
    <property type="entry name" value="NAD(P)-bd_dom_sf"/>
</dbReference>
<dbReference type="InterPro" id="IPR006139">
    <property type="entry name" value="D-isomer_2_OHA_DH_cat_dom"/>
</dbReference>
<comment type="similarity">
    <text evidence="2">Belongs to the D-isomer specific 2-hydroxyacid dehydrogenase family.</text>
</comment>
<dbReference type="GO" id="GO:0051287">
    <property type="term" value="F:NAD binding"/>
    <property type="evidence" value="ECO:0007669"/>
    <property type="project" value="InterPro"/>
</dbReference>
<dbReference type="CDD" id="cd12168">
    <property type="entry name" value="Mand_dh_like"/>
    <property type="match status" value="1"/>
</dbReference>
<dbReference type="EMBL" id="JAQJAC010000002">
    <property type="protein sequence ID" value="KAJ5596715.1"/>
    <property type="molecule type" value="Genomic_DNA"/>
</dbReference>
<feature type="domain" description="D-isomer specific 2-hydroxyacid dehydrogenase NAD-binding" evidence="4">
    <location>
        <begin position="143"/>
        <end position="263"/>
    </location>
</feature>
<evidence type="ECO:0000259" key="4">
    <source>
        <dbReference type="Pfam" id="PF02826"/>
    </source>
</evidence>
<dbReference type="Proteomes" id="UP001216150">
    <property type="component" value="Unassembled WGS sequence"/>
</dbReference>
<feature type="domain" description="D-isomer specific 2-hydroxyacid dehydrogenase catalytic" evidence="3">
    <location>
        <begin position="31"/>
        <end position="294"/>
    </location>
</feature>